<gene>
    <name evidence="10" type="ORF">OKA104_LOCUS37642</name>
</gene>
<comment type="subcellular location">
    <subcellularLocation>
        <location evidence="2 9">Cell membrane</location>
        <topology evidence="2 9">Multi-pass membrane protein</topology>
    </subcellularLocation>
</comment>
<keyword evidence="7" id="KW-1133">Transmembrane helix</keyword>
<keyword evidence="5 9" id="KW-1003">Cell membrane</keyword>
<evidence type="ECO:0000256" key="5">
    <source>
        <dbReference type="ARBA" id="ARBA00022475"/>
    </source>
</evidence>
<accession>A0A819XMC5</accession>
<evidence type="ECO:0000256" key="7">
    <source>
        <dbReference type="ARBA" id="ARBA00022989"/>
    </source>
</evidence>
<keyword evidence="4 9" id="KW-0813">Transport</keyword>
<dbReference type="GO" id="GO:0005886">
    <property type="term" value="C:plasma membrane"/>
    <property type="evidence" value="ECO:0007669"/>
    <property type="project" value="UniProtKB-SubCell"/>
</dbReference>
<comment type="function">
    <text evidence="9">Plasma membrane transporter mediating the uptake by cells of the water soluble vitamin B2/riboflavin that plays a key role in biochemical oxidation-reduction reactions of the carbohydrate, lipid, and amino acid metabolism.</text>
</comment>
<sequence length="33" mass="3679">MNLSSWIDLSGVFVELPIIIPLTPEGWKLPSLI</sequence>
<dbReference type="AlphaFoldDB" id="A0A819XMC5"/>
<feature type="non-terminal residue" evidence="10">
    <location>
        <position position="1"/>
    </location>
</feature>
<proteinExistence type="inferred from homology"/>
<comment type="catalytic activity">
    <reaction evidence="1 9">
        <text>riboflavin(in) = riboflavin(out)</text>
        <dbReference type="Rhea" id="RHEA:35015"/>
        <dbReference type="ChEBI" id="CHEBI:57986"/>
    </reaction>
</comment>
<dbReference type="InterPro" id="IPR009357">
    <property type="entry name" value="Riboflavin_transptr"/>
</dbReference>
<evidence type="ECO:0000313" key="10">
    <source>
        <dbReference type="EMBL" id="CAF4138910.1"/>
    </source>
</evidence>
<keyword evidence="6" id="KW-0812">Transmembrane</keyword>
<evidence type="ECO:0000256" key="6">
    <source>
        <dbReference type="ARBA" id="ARBA00022692"/>
    </source>
</evidence>
<evidence type="ECO:0000256" key="3">
    <source>
        <dbReference type="ARBA" id="ARBA00006366"/>
    </source>
</evidence>
<comment type="similarity">
    <text evidence="3 9">Belongs to the riboflavin transporter family.</text>
</comment>
<dbReference type="Pfam" id="PF06237">
    <property type="entry name" value="SLC52_ribofla_tr"/>
    <property type="match status" value="1"/>
</dbReference>
<evidence type="ECO:0000256" key="9">
    <source>
        <dbReference type="RuleBase" id="RU368035"/>
    </source>
</evidence>
<protein>
    <recommendedName>
        <fullName evidence="9">Riboflavin transporter</fullName>
    </recommendedName>
</protein>
<comment type="caution">
    <text evidence="10">The sequence shown here is derived from an EMBL/GenBank/DDBJ whole genome shotgun (WGS) entry which is preliminary data.</text>
</comment>
<feature type="non-terminal residue" evidence="10">
    <location>
        <position position="33"/>
    </location>
</feature>
<dbReference type="Proteomes" id="UP000663881">
    <property type="component" value="Unassembled WGS sequence"/>
</dbReference>
<evidence type="ECO:0000256" key="2">
    <source>
        <dbReference type="ARBA" id="ARBA00004651"/>
    </source>
</evidence>
<dbReference type="EMBL" id="CAJOAY010006387">
    <property type="protein sequence ID" value="CAF4138910.1"/>
    <property type="molecule type" value="Genomic_DNA"/>
</dbReference>
<evidence type="ECO:0000313" key="11">
    <source>
        <dbReference type="Proteomes" id="UP000663881"/>
    </source>
</evidence>
<evidence type="ECO:0000256" key="1">
    <source>
        <dbReference type="ARBA" id="ARBA00000215"/>
    </source>
</evidence>
<reference evidence="10" key="1">
    <citation type="submission" date="2021-02" db="EMBL/GenBank/DDBJ databases">
        <authorList>
            <person name="Nowell W R."/>
        </authorList>
    </citation>
    <scope>NUCLEOTIDE SEQUENCE</scope>
</reference>
<name>A0A819XMC5_9BILA</name>
<evidence type="ECO:0000256" key="4">
    <source>
        <dbReference type="ARBA" id="ARBA00022448"/>
    </source>
</evidence>
<organism evidence="10 11">
    <name type="scientific">Adineta steineri</name>
    <dbReference type="NCBI Taxonomy" id="433720"/>
    <lineage>
        <taxon>Eukaryota</taxon>
        <taxon>Metazoa</taxon>
        <taxon>Spiralia</taxon>
        <taxon>Gnathifera</taxon>
        <taxon>Rotifera</taxon>
        <taxon>Eurotatoria</taxon>
        <taxon>Bdelloidea</taxon>
        <taxon>Adinetida</taxon>
        <taxon>Adinetidae</taxon>
        <taxon>Adineta</taxon>
    </lineage>
</organism>
<evidence type="ECO:0000256" key="8">
    <source>
        <dbReference type="ARBA" id="ARBA00023136"/>
    </source>
</evidence>
<keyword evidence="8" id="KW-0472">Membrane</keyword>
<dbReference type="GO" id="GO:0032217">
    <property type="term" value="F:riboflavin transmembrane transporter activity"/>
    <property type="evidence" value="ECO:0007669"/>
    <property type="project" value="UniProtKB-UniRule"/>
</dbReference>